<keyword evidence="4" id="KW-0597">Phosphoprotein</keyword>
<feature type="region of interest" description="Disordered" evidence="7">
    <location>
        <begin position="1183"/>
        <end position="1204"/>
    </location>
</feature>
<dbReference type="PROSITE" id="PS51777">
    <property type="entry name" value="RH2"/>
    <property type="match status" value="1"/>
</dbReference>
<dbReference type="Pfam" id="PF16471">
    <property type="entry name" value="JIP_LZII"/>
    <property type="match status" value="1"/>
</dbReference>
<dbReference type="InterPro" id="IPR034743">
    <property type="entry name" value="RH1"/>
</dbReference>
<protein>
    <recommendedName>
        <fullName evidence="12">RH1 domain-containing protein</fullName>
    </recommendedName>
</protein>
<comment type="subcellular location">
    <subcellularLocation>
        <location evidence="1">Cytoplasm</location>
        <location evidence="1">Perinuclear region</location>
    </subcellularLocation>
</comment>
<feature type="compositionally biased region" description="Acidic residues" evidence="7">
    <location>
        <begin position="534"/>
        <end position="554"/>
    </location>
</feature>
<dbReference type="Gene3D" id="1.20.5.1000">
    <property type="entry name" value="arf6 gtpase in complex with a specific effector, jip4"/>
    <property type="match status" value="1"/>
</dbReference>
<gene>
    <name evidence="10" type="primary">106060848</name>
</gene>
<dbReference type="Proteomes" id="UP000076420">
    <property type="component" value="Unassembled WGS sequence"/>
</dbReference>
<feature type="region of interest" description="Disordered" evidence="7">
    <location>
        <begin position="519"/>
        <end position="563"/>
    </location>
</feature>
<dbReference type="InterPro" id="IPR015943">
    <property type="entry name" value="WD40/YVTN_repeat-like_dom_sf"/>
</dbReference>
<dbReference type="GO" id="GO:0019894">
    <property type="term" value="F:kinesin binding"/>
    <property type="evidence" value="ECO:0007669"/>
    <property type="project" value="TreeGrafter"/>
</dbReference>
<dbReference type="Gene3D" id="1.20.58.1770">
    <property type="match status" value="1"/>
</dbReference>
<proteinExistence type="inferred from homology"/>
<evidence type="ECO:0000256" key="6">
    <source>
        <dbReference type="SAM" id="Coils"/>
    </source>
</evidence>
<dbReference type="GO" id="GO:0016192">
    <property type="term" value="P:vesicle-mediated transport"/>
    <property type="evidence" value="ECO:0007669"/>
    <property type="project" value="TreeGrafter"/>
</dbReference>
<dbReference type="PANTHER" id="PTHR13886:SF4">
    <property type="entry name" value="JNK-INTERACTING PROTEIN 3"/>
    <property type="match status" value="1"/>
</dbReference>
<dbReference type="Pfam" id="PF09744">
    <property type="entry name" value="RH1"/>
    <property type="match status" value="1"/>
</dbReference>
<evidence type="ECO:0000256" key="3">
    <source>
        <dbReference type="ARBA" id="ARBA00022490"/>
    </source>
</evidence>
<feature type="compositionally biased region" description="Basic and acidic residues" evidence="7">
    <location>
        <begin position="245"/>
        <end position="259"/>
    </location>
</feature>
<evidence type="ECO:0008006" key="12">
    <source>
        <dbReference type="Google" id="ProtNLM"/>
    </source>
</evidence>
<feature type="compositionally biased region" description="Pro residues" evidence="7">
    <location>
        <begin position="1603"/>
        <end position="1616"/>
    </location>
</feature>
<feature type="coiled-coil region" evidence="6">
    <location>
        <begin position="59"/>
        <end position="160"/>
    </location>
</feature>
<accession>A0A2C9JN64</accession>
<evidence type="ECO:0000313" key="11">
    <source>
        <dbReference type="Proteomes" id="UP000076420"/>
    </source>
</evidence>
<evidence type="ECO:0000256" key="4">
    <source>
        <dbReference type="ARBA" id="ARBA00022553"/>
    </source>
</evidence>
<evidence type="ECO:0000256" key="7">
    <source>
        <dbReference type="SAM" id="MobiDB-lite"/>
    </source>
</evidence>
<dbReference type="SUPFAM" id="SSF50978">
    <property type="entry name" value="WD40 repeat-like"/>
    <property type="match status" value="1"/>
</dbReference>
<organism evidence="10 11">
    <name type="scientific">Biomphalaria glabrata</name>
    <name type="common">Bloodfluke planorb</name>
    <name type="synonym">Freshwater snail</name>
    <dbReference type="NCBI Taxonomy" id="6526"/>
    <lineage>
        <taxon>Eukaryota</taxon>
        <taxon>Metazoa</taxon>
        <taxon>Spiralia</taxon>
        <taxon>Lophotrochozoa</taxon>
        <taxon>Mollusca</taxon>
        <taxon>Gastropoda</taxon>
        <taxon>Heterobranchia</taxon>
        <taxon>Euthyneura</taxon>
        <taxon>Panpulmonata</taxon>
        <taxon>Hygrophila</taxon>
        <taxon>Lymnaeoidea</taxon>
        <taxon>Planorbidae</taxon>
        <taxon>Biomphalaria</taxon>
    </lineage>
</organism>
<name>A0A2C9JN64_BIOGL</name>
<dbReference type="KEGG" id="bgt:106060848"/>
<dbReference type="InterPro" id="IPR036322">
    <property type="entry name" value="WD40_repeat_dom_sf"/>
</dbReference>
<feature type="region of interest" description="Disordered" evidence="7">
    <location>
        <begin position="905"/>
        <end position="966"/>
    </location>
</feature>
<keyword evidence="5 6" id="KW-0175">Coiled coil</keyword>
<feature type="domain" description="RH1" evidence="8">
    <location>
        <begin position="5"/>
        <end position="93"/>
    </location>
</feature>
<feature type="compositionally biased region" description="Polar residues" evidence="7">
    <location>
        <begin position="260"/>
        <end position="295"/>
    </location>
</feature>
<feature type="compositionally biased region" description="Polar residues" evidence="7">
    <location>
        <begin position="1158"/>
        <end position="1172"/>
    </location>
</feature>
<dbReference type="FunFam" id="1.20.58.1770:FF:000001">
    <property type="entry name" value="C-Jun-amino-terminal kinase-interacting protein 3 isoform X1"/>
    <property type="match status" value="1"/>
</dbReference>
<dbReference type="GO" id="GO:0005078">
    <property type="term" value="F:MAP-kinase scaffold activity"/>
    <property type="evidence" value="ECO:0007669"/>
    <property type="project" value="InterPro"/>
</dbReference>
<dbReference type="Gene3D" id="2.130.10.10">
    <property type="entry name" value="YVTN repeat-like/Quinoprotein amine dehydrogenase"/>
    <property type="match status" value="1"/>
</dbReference>
<comment type="similarity">
    <text evidence="2">Belongs to the JIP scaffold family.</text>
</comment>
<evidence type="ECO:0000259" key="9">
    <source>
        <dbReference type="PROSITE" id="PS51777"/>
    </source>
</evidence>
<keyword evidence="3" id="KW-0963">Cytoplasm</keyword>
<dbReference type="PROSITE" id="PS51776">
    <property type="entry name" value="RH1"/>
    <property type="match status" value="1"/>
</dbReference>
<dbReference type="InterPro" id="IPR032486">
    <property type="entry name" value="JIP_LZII"/>
</dbReference>
<dbReference type="InterPro" id="IPR039911">
    <property type="entry name" value="JIP3/JIP4"/>
</dbReference>
<feature type="region of interest" description="Disordered" evidence="7">
    <location>
        <begin position="1596"/>
        <end position="1623"/>
    </location>
</feature>
<reference evidence="10" key="1">
    <citation type="submission" date="2020-05" db="UniProtKB">
        <authorList>
            <consortium name="EnsemblMetazoa"/>
        </authorList>
    </citation>
    <scope>IDENTIFICATION</scope>
    <source>
        <strain evidence="10">BB02</strain>
    </source>
</reference>
<dbReference type="FunFam" id="1.20.5.1000:FF:000001">
    <property type="entry name" value="C-Jun-amino-terminal kinase-interacting protein 3 isoform X2"/>
    <property type="match status" value="1"/>
</dbReference>
<evidence type="ECO:0000256" key="5">
    <source>
        <dbReference type="ARBA" id="ARBA00023054"/>
    </source>
</evidence>
<dbReference type="OrthoDB" id="10256043at2759"/>
<feature type="domain" description="RH2" evidence="9">
    <location>
        <begin position="661"/>
        <end position="740"/>
    </location>
</feature>
<dbReference type="GO" id="GO:0008432">
    <property type="term" value="F:JUN kinase binding"/>
    <property type="evidence" value="ECO:0007669"/>
    <property type="project" value="TreeGrafter"/>
</dbReference>
<feature type="compositionally biased region" description="Basic and acidic residues" evidence="7">
    <location>
        <begin position="940"/>
        <end position="960"/>
    </location>
</feature>
<dbReference type="Pfam" id="PF19056">
    <property type="entry name" value="WD40_2"/>
    <property type="match status" value="1"/>
</dbReference>
<feature type="region of interest" description="Disordered" evidence="7">
    <location>
        <begin position="1216"/>
        <end position="1256"/>
    </location>
</feature>
<feature type="region of interest" description="Disordered" evidence="7">
    <location>
        <begin position="1158"/>
        <end position="1177"/>
    </location>
</feature>
<evidence type="ECO:0000313" key="10">
    <source>
        <dbReference type="EnsemblMetazoa" id="BGLB005156-PB"/>
    </source>
</evidence>
<dbReference type="GO" id="GO:0030159">
    <property type="term" value="F:signaling receptor complex adaptor activity"/>
    <property type="evidence" value="ECO:0007669"/>
    <property type="project" value="TreeGrafter"/>
</dbReference>
<feature type="compositionally biased region" description="Low complexity" evidence="7">
    <location>
        <begin position="1219"/>
        <end position="1231"/>
    </location>
</feature>
<dbReference type="STRING" id="6526.A0A2C9JN64"/>
<dbReference type="PANTHER" id="PTHR13886">
    <property type="entry name" value="JNK/SAPK-ASSOCIATED PROTEIN"/>
    <property type="match status" value="1"/>
</dbReference>
<evidence type="ECO:0000259" key="8">
    <source>
        <dbReference type="PROSITE" id="PS51776"/>
    </source>
</evidence>
<feature type="region of interest" description="Disordered" evidence="7">
    <location>
        <begin position="635"/>
        <end position="658"/>
    </location>
</feature>
<dbReference type="InterPro" id="IPR034744">
    <property type="entry name" value="RH2"/>
</dbReference>
<dbReference type="EnsemblMetazoa" id="BGLB005156-RB">
    <property type="protein sequence ID" value="BGLB005156-PB"/>
    <property type="gene ID" value="BGLB005156"/>
</dbReference>
<feature type="compositionally biased region" description="Basic and acidic residues" evidence="7">
    <location>
        <begin position="635"/>
        <end position="649"/>
    </location>
</feature>
<dbReference type="VEuPathDB" id="VectorBase:BGLAX_047630"/>
<dbReference type="GO" id="GO:0048471">
    <property type="term" value="C:perinuclear region of cytoplasm"/>
    <property type="evidence" value="ECO:0007669"/>
    <property type="project" value="UniProtKB-SubCell"/>
</dbReference>
<dbReference type="VEuPathDB" id="VectorBase:BGLB005156"/>
<evidence type="ECO:0000256" key="2">
    <source>
        <dbReference type="ARBA" id="ARBA00009866"/>
    </source>
</evidence>
<sequence>MKMATETIYGTNEESHVMSEKVQSLAATVYKEFEKVIKKYDEDVVKDLMPLVVGILETLDATFTEKQELDVEIELLREDNEQLLTQYEREKQLRKGAEQKFLEMEDTIEGIKKELEDKVETLESILRMSEIKAKNSADHVSRLEEKEQETKNEYNKLHERYTELFRTHMDYMERTKILMGTDKLSDLTGMSPRITKGGFHLPGLRPVSMAYGGLIEFQNRHENSPMHYETGTPQNIVSLKSELDAQTPKKVEATDKEQLTESADITEQASVTKEPNRQLSLATKRSEQVFESQGSGSREVHISVIDAEMTSQPLEARNVNQPVYIEESSSEIQRTHLMKQSVCTLEPSSENYLTSTQHLINQTSDALETRTTLQTVHSLDSNVLVEQPPVVLRTKSKKPGGISRFEKYMSYDGDHVPGMSFFFLLLDLSANVNFFSPYYFFSSNSPIIQLWGSSFATGLTKTLAEIVSSTPELEEARDDSEAYQGLLNKHKSVRNDNSIFDELTVQDADIAEVDFGADITGRPVNPGDYASSDSSDEHEEHEEEKEDEENEENDKDSVGDNFFGMGKELDNLIQENSELLATKNALNIVKDDLIAKVDELSSEQEILREEITSLQAVKGRLQLRITQLEEELKKVREEQDKKEHEQNEKGEEEDDLPMAQRKRFTRVEMARVLMERNQYKESLMELQEAIRWTEMVRASKEHPAELPPKKKTSVWNFFSDFMPMSYSAPASTSQLQIPARYQGVLQAALNYSPHQPSFLSSSSLHSDPDSVVLSASLLPSPSQSSLSSLASVTLLPPPDTQSLHNKSGPAPVPVVLPISLTNLPPTPSGAPPPQFIPSLPLPPVHPMVPKLVTPLPLPVKVKSQLPTSTLPGIHALPEHPVKHLFSKLFQSSNPKRPLPVATVKYNAPTTHVQPVGDPNKKSRDKGSVNPKSKAYDFLQDDVKSEKAKKEREKERREQYKQVRAHVKKDDGRMQAYGWSLPTKFTLYKLALEQIWCAAGVNLTGGKTRDGGSIVGASVFYSDPPPAEKKETAPKNEVEKLENELRDHNKNIKDAETEHMSSLIWVCTSTHEASRVSVIDANNPGDVLETFRVSVSHILCIASIPGAMESDYPVAEEILNAEAPTLPKETVVTAGSSPGSGGESTGLGGVSFVQCATGGTSPVSASPVGSLTDTRSDDVSIKVETSGEGEENVGEGVDPLGAAGSSDTLQTTQVFRAKGSPASSGSGTPTHSARLRVSGSATDLITDGRASPTSENEWQTEAEKMSSVLPTMWMGTQSGSMYVHSSVSNWKRCLHSVKLRDSVVGIVHVKGRVLVSLADGTVAIFHRAADGQWDLLNYHLIDLGKPKHSIRCITVVAGKYVWCGYKNKIHIIDPEKMSIEKSFDAHPRKESQVKQLCWVGDGVWLSIRLDSTLRLYHAYTHQHLQDVDIEPYVSKMLGTGRLGFSFVRITAMLISCNRLWIGTGNGVIISVPLSENNKQPMITTSASLSGRPGGAIRVYSDPNTESVTPGSFIPYCSMAQAQLSFHGHKDAVKFFVSVPVSTNRFGESTVSQLFLEEALEESENTKYISHIGSWPTRHRKDIDFEEGIQRQGLSAASDLLPSSSTPPPKGEALPAPPTNTQLILSGGEGYVDFRLGK</sequence>
<evidence type="ECO:0000256" key="1">
    <source>
        <dbReference type="ARBA" id="ARBA00004556"/>
    </source>
</evidence>
<feature type="region of interest" description="Disordered" evidence="7">
    <location>
        <begin position="245"/>
        <end position="295"/>
    </location>
</feature>